<name>K5CKH5_9BACE</name>
<keyword evidence="1" id="KW-0812">Transmembrane</keyword>
<accession>K5CKH5</accession>
<sequence>MNSSHTKFSLFSHRDYSEGAYNYILSFKVILFLVVKITAVDITYEFCSVYLQQYFFYCRIEIWNISIHSFSACS</sequence>
<evidence type="ECO:0000313" key="2">
    <source>
        <dbReference type="EMBL" id="EKJ90261.1"/>
    </source>
</evidence>
<dbReference type="HOGENOM" id="CLU_2679971_0_0_10"/>
<organism evidence="2 3">
    <name type="scientific">Bacteroides finegoldii CL09T03C10</name>
    <dbReference type="NCBI Taxonomy" id="997888"/>
    <lineage>
        <taxon>Bacteria</taxon>
        <taxon>Pseudomonadati</taxon>
        <taxon>Bacteroidota</taxon>
        <taxon>Bacteroidia</taxon>
        <taxon>Bacteroidales</taxon>
        <taxon>Bacteroidaceae</taxon>
        <taxon>Bacteroides</taxon>
    </lineage>
</organism>
<comment type="caution">
    <text evidence="2">The sequence shown here is derived from an EMBL/GenBank/DDBJ whole genome shotgun (WGS) entry which is preliminary data.</text>
</comment>
<keyword evidence="1" id="KW-0472">Membrane</keyword>
<proteinExistence type="predicted"/>
<evidence type="ECO:0000256" key="1">
    <source>
        <dbReference type="SAM" id="Phobius"/>
    </source>
</evidence>
<protein>
    <submittedName>
        <fullName evidence="2">Uncharacterized protein</fullName>
    </submittedName>
</protein>
<dbReference type="AlphaFoldDB" id="K5CKH5"/>
<reference evidence="2 3" key="1">
    <citation type="submission" date="2012-02" db="EMBL/GenBank/DDBJ databases">
        <title>The Genome Sequence of Bacteroides finegoldii CL09T03C10.</title>
        <authorList>
            <consortium name="The Broad Institute Genome Sequencing Platform"/>
            <person name="Earl A."/>
            <person name="Ward D."/>
            <person name="Feldgarden M."/>
            <person name="Gevers D."/>
            <person name="Zitomersky N.L."/>
            <person name="Coyne M.J."/>
            <person name="Comstock L.E."/>
            <person name="Young S.K."/>
            <person name="Zeng Q."/>
            <person name="Gargeya S."/>
            <person name="Fitzgerald M."/>
            <person name="Haas B."/>
            <person name="Abouelleil A."/>
            <person name="Alvarado L."/>
            <person name="Arachchi H.M."/>
            <person name="Berlin A."/>
            <person name="Chapman S.B."/>
            <person name="Gearin G."/>
            <person name="Goldberg J."/>
            <person name="Griggs A."/>
            <person name="Gujja S."/>
            <person name="Hansen M."/>
            <person name="Heiman D."/>
            <person name="Howarth C."/>
            <person name="Larimer J."/>
            <person name="Lui A."/>
            <person name="MacDonald P.J.P."/>
            <person name="McCowen C."/>
            <person name="Montmayeur A."/>
            <person name="Murphy C."/>
            <person name="Neiman D."/>
            <person name="Pearson M."/>
            <person name="Priest M."/>
            <person name="Roberts A."/>
            <person name="Saif S."/>
            <person name="Shea T."/>
            <person name="Sisk P."/>
            <person name="Stolte C."/>
            <person name="Sykes S."/>
            <person name="Wortman J."/>
            <person name="Nusbaum C."/>
            <person name="Birren B."/>
        </authorList>
    </citation>
    <scope>NUCLEOTIDE SEQUENCE [LARGE SCALE GENOMIC DNA]</scope>
    <source>
        <strain evidence="2 3">CL09T03C10</strain>
    </source>
</reference>
<feature type="transmembrane region" description="Helical" evidence="1">
    <location>
        <begin position="20"/>
        <end position="39"/>
    </location>
</feature>
<dbReference type="EMBL" id="AGXW01000010">
    <property type="protein sequence ID" value="EKJ90261.1"/>
    <property type="molecule type" value="Genomic_DNA"/>
</dbReference>
<dbReference type="Proteomes" id="UP000007995">
    <property type="component" value="Unassembled WGS sequence"/>
</dbReference>
<keyword evidence="1" id="KW-1133">Transmembrane helix</keyword>
<evidence type="ECO:0000313" key="3">
    <source>
        <dbReference type="Proteomes" id="UP000007995"/>
    </source>
</evidence>
<gene>
    <name evidence="2" type="ORF">HMPREF1057_02706</name>
</gene>